<keyword evidence="4 9" id="KW-0812">Transmembrane</keyword>
<gene>
    <name evidence="10" type="ORF">ERS852448_00795</name>
</gene>
<keyword evidence="3 9" id="KW-0813">Transport</keyword>
<evidence type="ECO:0000256" key="2">
    <source>
        <dbReference type="ARBA" id="ARBA00008445"/>
    </source>
</evidence>
<keyword evidence="9" id="KW-1003">Cell membrane</keyword>
<dbReference type="STRING" id="39490.ERS852448_00795"/>
<accession>A0A173S6A4</accession>
<keyword evidence="6 9" id="KW-1133">Transmembrane helix</keyword>
<dbReference type="GO" id="GO:0009306">
    <property type="term" value="P:protein secretion"/>
    <property type="evidence" value="ECO:0007669"/>
    <property type="project" value="UniProtKB-UniRule"/>
</dbReference>
<feature type="transmembrane region" description="Helical" evidence="9">
    <location>
        <begin position="55"/>
        <end position="77"/>
    </location>
</feature>
<dbReference type="InterPro" id="IPR004692">
    <property type="entry name" value="SecG"/>
</dbReference>
<evidence type="ECO:0000256" key="4">
    <source>
        <dbReference type="ARBA" id="ARBA00022692"/>
    </source>
</evidence>
<organism evidence="10 11">
    <name type="scientific">Eubacterium ramulus</name>
    <dbReference type="NCBI Taxonomy" id="39490"/>
    <lineage>
        <taxon>Bacteria</taxon>
        <taxon>Bacillati</taxon>
        <taxon>Bacillota</taxon>
        <taxon>Clostridia</taxon>
        <taxon>Eubacteriales</taxon>
        <taxon>Eubacteriaceae</taxon>
        <taxon>Eubacterium</taxon>
    </lineage>
</organism>
<evidence type="ECO:0000256" key="3">
    <source>
        <dbReference type="ARBA" id="ARBA00022448"/>
    </source>
</evidence>
<dbReference type="Proteomes" id="UP000095492">
    <property type="component" value="Unassembled WGS sequence"/>
</dbReference>
<evidence type="ECO:0000256" key="5">
    <source>
        <dbReference type="ARBA" id="ARBA00022927"/>
    </source>
</evidence>
<dbReference type="GO" id="GO:0015450">
    <property type="term" value="F:protein-transporting ATPase activity"/>
    <property type="evidence" value="ECO:0007669"/>
    <property type="project" value="UniProtKB-UniRule"/>
</dbReference>
<comment type="function">
    <text evidence="9">Involved in protein export. Participates in an early event of protein translocation.</text>
</comment>
<evidence type="ECO:0000313" key="10">
    <source>
        <dbReference type="EMBL" id="CUM85790.1"/>
    </source>
</evidence>
<dbReference type="OrthoDB" id="1708246at2"/>
<evidence type="ECO:0000256" key="9">
    <source>
        <dbReference type="RuleBase" id="RU365087"/>
    </source>
</evidence>
<reference evidence="10 11" key="1">
    <citation type="submission" date="2015-09" db="EMBL/GenBank/DDBJ databases">
        <authorList>
            <consortium name="Pathogen Informatics"/>
        </authorList>
    </citation>
    <scope>NUCLEOTIDE SEQUENCE [LARGE SCALE GENOMIC DNA]</scope>
    <source>
        <strain evidence="10 11">2789STDY5608891</strain>
    </source>
</reference>
<comment type="subcellular location">
    <subcellularLocation>
        <location evidence="9">Cell membrane</location>
        <topology evidence="9">Multi-pass membrane protein</topology>
    </subcellularLocation>
    <subcellularLocation>
        <location evidence="1">Membrane</location>
        <topology evidence="1">Multi-pass membrane protein</topology>
    </subcellularLocation>
</comment>
<dbReference type="EMBL" id="CYYA01000004">
    <property type="protein sequence ID" value="CUM85790.1"/>
    <property type="molecule type" value="Genomic_DNA"/>
</dbReference>
<keyword evidence="8 9" id="KW-0472">Membrane</keyword>
<keyword evidence="5 9" id="KW-0653">Protein transport</keyword>
<dbReference type="PRINTS" id="PR01651">
    <property type="entry name" value="SECGEXPORT"/>
</dbReference>
<name>A0A173S6A4_EUBRA</name>
<evidence type="ECO:0000313" key="11">
    <source>
        <dbReference type="Proteomes" id="UP000095492"/>
    </source>
</evidence>
<evidence type="ECO:0000256" key="1">
    <source>
        <dbReference type="ARBA" id="ARBA00004141"/>
    </source>
</evidence>
<feature type="transmembrane region" description="Helical" evidence="9">
    <location>
        <begin position="6"/>
        <end position="25"/>
    </location>
</feature>
<proteinExistence type="inferred from homology"/>
<dbReference type="GO" id="GO:0005886">
    <property type="term" value="C:plasma membrane"/>
    <property type="evidence" value="ECO:0007669"/>
    <property type="project" value="UniProtKB-SubCell"/>
</dbReference>
<evidence type="ECO:0000256" key="6">
    <source>
        <dbReference type="ARBA" id="ARBA00022989"/>
    </source>
</evidence>
<comment type="similarity">
    <text evidence="2 9">Belongs to the SecG family.</text>
</comment>
<evidence type="ECO:0000256" key="8">
    <source>
        <dbReference type="ARBA" id="ARBA00023136"/>
    </source>
</evidence>
<dbReference type="Pfam" id="PF03840">
    <property type="entry name" value="SecG"/>
    <property type="match status" value="1"/>
</dbReference>
<evidence type="ECO:0000256" key="7">
    <source>
        <dbReference type="ARBA" id="ARBA00023010"/>
    </source>
</evidence>
<protein>
    <recommendedName>
        <fullName evidence="9">Protein-export membrane protein SecG</fullName>
    </recommendedName>
</protein>
<sequence length="80" mass="8812">MEIARTIIQIVFIILSIIMTVIVLMQEGKNNGLGALTGSADTYWSKNKGRSMEGMLVKVTRVLLALFLIISAVLTIGRFQ</sequence>
<dbReference type="NCBIfam" id="TIGR00810">
    <property type="entry name" value="secG"/>
    <property type="match status" value="1"/>
</dbReference>
<keyword evidence="7 9" id="KW-0811">Translocation</keyword>
<dbReference type="GeneID" id="42785803"/>
<dbReference type="AlphaFoldDB" id="A0A173S6A4"/>
<dbReference type="RefSeq" id="WP_022035508.1">
    <property type="nucleotide sequence ID" value="NZ_CABKSU010000025.1"/>
</dbReference>